<reference evidence="2 3" key="1">
    <citation type="submission" date="2021-05" db="EMBL/GenBank/DDBJ databases">
        <title>Roseococcus sp. XZZS9, whole genome shotgun sequencing project.</title>
        <authorList>
            <person name="Zhao G."/>
            <person name="Shen L."/>
        </authorList>
    </citation>
    <scope>NUCLEOTIDE SEQUENCE [LARGE SCALE GENOMIC DNA]</scope>
    <source>
        <strain evidence="2 3">XZZS9</strain>
    </source>
</reference>
<dbReference type="RefSeq" id="WP_213671538.1">
    <property type="nucleotide sequence ID" value="NZ_JAHCDA010000003.1"/>
</dbReference>
<feature type="region of interest" description="Disordered" evidence="1">
    <location>
        <begin position="467"/>
        <end position="500"/>
    </location>
</feature>
<evidence type="ECO:0000313" key="3">
    <source>
        <dbReference type="Proteomes" id="UP000766336"/>
    </source>
</evidence>
<sequence>MPDPSNTPGSPAAEHLQPTAWSRRITPVGAPVTAQDRATRIFASGADEDVASPAQMADSYGFPGDAEAPMKVSLTPVFTNEDVASPSPHDPAFMARVCTMRTTELEREFPEEHKRHEALKAKARRDRSIVIHPDLRTLKGYLLVMGEMPGPGYSTDCIDRSGRYAPGNVRWATNAEQTRNRGCTVTVTAFGREPRPLAAWCDDMGQPYPLVYQRIHRGKWTVEEALLGKRLPAAAPASTVTTLDPSYVANDWIKSIPAPVLAAWKERYPAFLASVKKWTDGEGAALSATRREKLARIYLTKAVFTVCQLDQDIRVQTSRLHQAGIDLHDPDLADELLNHPGVRRFNMMHDLRRRASALLTREQRDFTRGALFTSPGMAEFVRKMGWQAPPAEPDQRCPMWMRPLSWARTDAEREEWAADRAAWIAGRPAREAARAAREVRARSAEAEAEAEARREYEARREAEYARARAAAAEHAQSRAADVGPDRRGLPPSRPASADVIDLTAVRAARAA</sequence>
<feature type="region of interest" description="Disordered" evidence="1">
    <location>
        <begin position="1"/>
        <end position="23"/>
    </location>
</feature>
<evidence type="ECO:0000256" key="1">
    <source>
        <dbReference type="SAM" id="MobiDB-lite"/>
    </source>
</evidence>
<proteinExistence type="predicted"/>
<keyword evidence="3" id="KW-1185">Reference proteome</keyword>
<accession>A0ABS5QHN3</accession>
<evidence type="ECO:0000313" key="2">
    <source>
        <dbReference type="EMBL" id="MBS7812858.1"/>
    </source>
</evidence>
<comment type="caution">
    <text evidence="2">The sequence shown here is derived from an EMBL/GenBank/DDBJ whole genome shotgun (WGS) entry which is preliminary data.</text>
</comment>
<feature type="compositionally biased region" description="Low complexity" evidence="1">
    <location>
        <begin position="467"/>
        <end position="480"/>
    </location>
</feature>
<gene>
    <name evidence="2" type="ORF">KHU32_18055</name>
</gene>
<dbReference type="Proteomes" id="UP000766336">
    <property type="component" value="Unassembled WGS sequence"/>
</dbReference>
<protein>
    <submittedName>
        <fullName evidence="2">Uncharacterized protein</fullName>
    </submittedName>
</protein>
<name>A0ABS5QHN3_9PROT</name>
<organism evidence="2 3">
    <name type="scientific">Roseococcus pinisoli</name>
    <dbReference type="NCBI Taxonomy" id="2835040"/>
    <lineage>
        <taxon>Bacteria</taxon>
        <taxon>Pseudomonadati</taxon>
        <taxon>Pseudomonadota</taxon>
        <taxon>Alphaproteobacteria</taxon>
        <taxon>Acetobacterales</taxon>
        <taxon>Roseomonadaceae</taxon>
        <taxon>Roseococcus</taxon>
    </lineage>
</organism>
<dbReference type="EMBL" id="JAHCDA010000003">
    <property type="protein sequence ID" value="MBS7812858.1"/>
    <property type="molecule type" value="Genomic_DNA"/>
</dbReference>